<evidence type="ECO:0000313" key="10">
    <source>
        <dbReference type="RefSeq" id="XP_013390941.1"/>
    </source>
</evidence>
<dbReference type="GeneID" id="106159267"/>
<feature type="domain" description="SSD" evidence="8">
    <location>
        <begin position="275"/>
        <end position="434"/>
    </location>
</feature>
<dbReference type="PROSITE" id="PS50156">
    <property type="entry name" value="SSD"/>
    <property type="match status" value="1"/>
</dbReference>
<dbReference type="PANTHER" id="PTHR10796:SF92">
    <property type="entry name" value="PATCHED-RELATED, ISOFORM A"/>
    <property type="match status" value="1"/>
</dbReference>
<name>A0A1S3HZE3_LINAN</name>
<feature type="transmembrane region" description="Helical" evidence="7">
    <location>
        <begin position="337"/>
        <end position="357"/>
    </location>
</feature>
<feature type="transmembrane region" description="Helical" evidence="7">
    <location>
        <begin position="377"/>
        <end position="399"/>
    </location>
</feature>
<evidence type="ECO:0000256" key="6">
    <source>
        <dbReference type="ARBA" id="ARBA00023180"/>
    </source>
</evidence>
<protein>
    <submittedName>
        <fullName evidence="10">Patched domain-containing protein 3-like</fullName>
    </submittedName>
</protein>
<dbReference type="KEGG" id="lak:106159267"/>
<evidence type="ECO:0000256" key="2">
    <source>
        <dbReference type="ARBA" id="ARBA00005585"/>
    </source>
</evidence>
<proteinExistence type="inferred from homology"/>
<dbReference type="Gene3D" id="1.20.1640.10">
    <property type="entry name" value="Multidrug efflux transporter AcrB transmembrane domain"/>
    <property type="match status" value="1"/>
</dbReference>
<keyword evidence="9" id="KW-1185">Reference proteome</keyword>
<keyword evidence="3 7" id="KW-0812">Transmembrane</keyword>
<feature type="transmembrane region" description="Helical" evidence="7">
    <location>
        <begin position="411"/>
        <end position="434"/>
    </location>
</feature>
<keyword evidence="5 7" id="KW-0472">Membrane</keyword>
<dbReference type="GO" id="GO:0016020">
    <property type="term" value="C:membrane"/>
    <property type="evidence" value="ECO:0007669"/>
    <property type="project" value="UniProtKB-SubCell"/>
</dbReference>
<evidence type="ECO:0000259" key="8">
    <source>
        <dbReference type="PROSITE" id="PS50156"/>
    </source>
</evidence>
<organism evidence="9 10">
    <name type="scientific">Lingula anatina</name>
    <name type="common">Brachiopod</name>
    <name type="synonym">Lingula unguis</name>
    <dbReference type="NCBI Taxonomy" id="7574"/>
    <lineage>
        <taxon>Eukaryota</taxon>
        <taxon>Metazoa</taxon>
        <taxon>Spiralia</taxon>
        <taxon>Lophotrochozoa</taxon>
        <taxon>Brachiopoda</taxon>
        <taxon>Linguliformea</taxon>
        <taxon>Lingulata</taxon>
        <taxon>Lingulida</taxon>
        <taxon>Linguloidea</taxon>
        <taxon>Lingulidae</taxon>
        <taxon>Lingula</taxon>
    </lineage>
</organism>
<reference evidence="10" key="1">
    <citation type="submission" date="2025-08" db="UniProtKB">
        <authorList>
            <consortium name="RefSeq"/>
        </authorList>
    </citation>
    <scope>IDENTIFICATION</scope>
    <source>
        <tissue evidence="10">Gonads</tissue>
    </source>
</reference>
<dbReference type="PANTHER" id="PTHR10796">
    <property type="entry name" value="PATCHED-RELATED"/>
    <property type="match status" value="1"/>
</dbReference>
<dbReference type="InterPro" id="IPR003392">
    <property type="entry name" value="PTHD_SSD"/>
</dbReference>
<feature type="transmembrane region" description="Helical" evidence="7">
    <location>
        <begin position="307"/>
        <end position="331"/>
    </location>
</feature>
<dbReference type="AlphaFoldDB" id="A0A1S3HZE3"/>
<dbReference type="SUPFAM" id="SSF82866">
    <property type="entry name" value="Multidrug efflux transporter AcrB transmembrane domain"/>
    <property type="match status" value="1"/>
</dbReference>
<evidence type="ECO:0000256" key="5">
    <source>
        <dbReference type="ARBA" id="ARBA00023136"/>
    </source>
</evidence>
<evidence type="ECO:0000256" key="1">
    <source>
        <dbReference type="ARBA" id="ARBA00004141"/>
    </source>
</evidence>
<dbReference type="OrthoDB" id="6510177at2759"/>
<feature type="transmembrane region" description="Helical" evidence="7">
    <location>
        <begin position="498"/>
        <end position="521"/>
    </location>
</feature>
<evidence type="ECO:0000313" key="9">
    <source>
        <dbReference type="Proteomes" id="UP000085678"/>
    </source>
</evidence>
<keyword evidence="4 7" id="KW-1133">Transmembrane helix</keyword>
<sequence>MRCEWTCIDKPLSILFARLGRFVARHPLLLFFGPLLVTGILGTGFYRFQQILDVEYLFTPEHGRAKAERDTARRLFPRTNDFDPVRNTEAGLYVRFIITPKGKTNILDRGILEDILEVHNQVFNFTVYGNDEQEYKFQDLCAKWKGKCVETNPLLYAIGYNSSNIDRTRLSYPFHQITATHHVTLPNGSTIYHTERRPIFLGNSLGGIRLDAGGSIISSAAAQLVYYLNEDLNPELGKTWEKQLTLGISLWNLSRIDITYFTSHTLETELEHNREQILPLFRITIVLLIAFSMLSSMTQDWVRSKPWLGLLGVMCAGLAVLSTFGLFMYIGVPFNDIVASMPFLVLGTGVDNMYIMIATWRQTDPRESVEERLGLTYADAAISITITTVTDVISFAIGASTDFPSVKVFCLYSGVAVLFTYLYQLTFFGACMVITGHRENASRHCLTFNKVKPRGTTEKQNKAYWFFCASGTPKVVRERDDLNPHFLMMFFRDYYAKLISFTPTKIIVLLCYGAYLTGAIWGCTKVKEGIEFKTFAADDSQTVVFYESEEEFFSHFGPKIQIIIEEKMNYWEPAIQRDYRSLFDEFLSHSDFFDEKNSECWLWGFLKLAPNFTKNTSSGAFTNLLKNRYFSMEERYKQDVVFDAKKGTDIIATRFFIQAININSSIRERRMMELARNIAEKSN</sequence>
<feature type="transmembrane region" description="Helical" evidence="7">
    <location>
        <begin position="277"/>
        <end position="295"/>
    </location>
</feature>
<evidence type="ECO:0000256" key="4">
    <source>
        <dbReference type="ARBA" id="ARBA00022989"/>
    </source>
</evidence>
<comment type="subcellular location">
    <subcellularLocation>
        <location evidence="1">Membrane</location>
        <topology evidence="1">Multi-pass membrane protein</topology>
    </subcellularLocation>
</comment>
<evidence type="ECO:0000256" key="3">
    <source>
        <dbReference type="ARBA" id="ARBA00022692"/>
    </source>
</evidence>
<dbReference type="Proteomes" id="UP000085678">
    <property type="component" value="Unplaced"/>
</dbReference>
<comment type="similarity">
    <text evidence="2">Belongs to the patched family.</text>
</comment>
<evidence type="ECO:0000256" key="7">
    <source>
        <dbReference type="SAM" id="Phobius"/>
    </source>
</evidence>
<keyword evidence="6" id="KW-0325">Glycoprotein</keyword>
<dbReference type="RefSeq" id="XP_013390941.1">
    <property type="nucleotide sequence ID" value="XM_013535487.1"/>
</dbReference>
<feature type="transmembrane region" description="Helical" evidence="7">
    <location>
        <begin position="28"/>
        <end position="48"/>
    </location>
</feature>
<accession>A0A1S3HZE3</accession>
<gene>
    <name evidence="10" type="primary">LOC106159267</name>
</gene>
<dbReference type="InParanoid" id="A0A1S3HZE3"/>
<dbReference type="InterPro" id="IPR000731">
    <property type="entry name" value="SSD"/>
</dbReference>
<dbReference type="InterPro" id="IPR051697">
    <property type="entry name" value="Patched_domain-protein"/>
</dbReference>
<feature type="non-terminal residue" evidence="10">
    <location>
        <position position="683"/>
    </location>
</feature>
<dbReference type="Pfam" id="PF02460">
    <property type="entry name" value="Patched"/>
    <property type="match status" value="1"/>
</dbReference>